<evidence type="ECO:0000313" key="3">
    <source>
        <dbReference type="Proteomes" id="UP000320672"/>
    </source>
</evidence>
<dbReference type="OrthoDB" id="286061at2"/>
<dbReference type="KEGG" id="rml:FF011L_44470"/>
<name>A0A517ML96_9BACT</name>
<gene>
    <name evidence="2" type="ORF">FF011L_44470</name>
</gene>
<protein>
    <submittedName>
        <fullName evidence="2">Uncharacterized protein</fullName>
    </submittedName>
</protein>
<reference evidence="2 3" key="1">
    <citation type="submission" date="2019-02" db="EMBL/GenBank/DDBJ databases">
        <title>Deep-cultivation of Planctomycetes and their phenomic and genomic characterization uncovers novel biology.</title>
        <authorList>
            <person name="Wiegand S."/>
            <person name="Jogler M."/>
            <person name="Boedeker C."/>
            <person name="Pinto D."/>
            <person name="Vollmers J."/>
            <person name="Rivas-Marin E."/>
            <person name="Kohn T."/>
            <person name="Peeters S.H."/>
            <person name="Heuer A."/>
            <person name="Rast P."/>
            <person name="Oberbeckmann S."/>
            <person name="Bunk B."/>
            <person name="Jeske O."/>
            <person name="Meyerdierks A."/>
            <person name="Storesund J.E."/>
            <person name="Kallscheuer N."/>
            <person name="Luecker S."/>
            <person name="Lage O.M."/>
            <person name="Pohl T."/>
            <person name="Merkel B.J."/>
            <person name="Hornburger P."/>
            <person name="Mueller R.-W."/>
            <person name="Bruemmer F."/>
            <person name="Labrenz M."/>
            <person name="Spormann A.M."/>
            <person name="Op den Camp H."/>
            <person name="Overmann J."/>
            <person name="Amann R."/>
            <person name="Jetten M.S.M."/>
            <person name="Mascher T."/>
            <person name="Medema M.H."/>
            <person name="Devos D.P."/>
            <person name="Kaster A.-K."/>
            <person name="Ovreas L."/>
            <person name="Rohde M."/>
            <person name="Galperin M.Y."/>
            <person name="Jogler C."/>
        </authorList>
    </citation>
    <scope>NUCLEOTIDE SEQUENCE [LARGE SCALE GENOMIC DNA]</scope>
    <source>
        <strain evidence="2 3">FF011L</strain>
    </source>
</reference>
<evidence type="ECO:0000256" key="1">
    <source>
        <dbReference type="SAM" id="Phobius"/>
    </source>
</evidence>
<dbReference type="RefSeq" id="WP_145353913.1">
    <property type="nucleotide sequence ID" value="NZ_CP036262.1"/>
</dbReference>
<keyword evidence="3" id="KW-1185">Reference proteome</keyword>
<accession>A0A517ML96</accession>
<evidence type="ECO:0000313" key="2">
    <source>
        <dbReference type="EMBL" id="QDS95649.1"/>
    </source>
</evidence>
<feature type="transmembrane region" description="Helical" evidence="1">
    <location>
        <begin position="50"/>
        <end position="70"/>
    </location>
</feature>
<proteinExistence type="predicted"/>
<dbReference type="AlphaFoldDB" id="A0A517ML96"/>
<organism evidence="2 3">
    <name type="scientific">Roseimaritima multifibrata</name>
    <dbReference type="NCBI Taxonomy" id="1930274"/>
    <lineage>
        <taxon>Bacteria</taxon>
        <taxon>Pseudomonadati</taxon>
        <taxon>Planctomycetota</taxon>
        <taxon>Planctomycetia</taxon>
        <taxon>Pirellulales</taxon>
        <taxon>Pirellulaceae</taxon>
        <taxon>Roseimaritima</taxon>
    </lineage>
</organism>
<sequence length="138" mass="14674">MELTATPIPKRRRLNGTGLETILDFTALLTLVLGGLASLGIILFADVAGFLLFFSVAIGSFLNWLLLRSLAELIRLQKRIVGLDYAGRISGSYDDTVPTCGNCGAVLRSDVCCHGCGARLLKPDADGCPHLPNGSTIQ</sequence>
<dbReference type="EMBL" id="CP036262">
    <property type="protein sequence ID" value="QDS95649.1"/>
    <property type="molecule type" value="Genomic_DNA"/>
</dbReference>
<feature type="transmembrane region" description="Helical" evidence="1">
    <location>
        <begin position="21"/>
        <end position="44"/>
    </location>
</feature>
<keyword evidence="1" id="KW-0472">Membrane</keyword>
<keyword evidence="1" id="KW-0812">Transmembrane</keyword>
<dbReference type="Proteomes" id="UP000320672">
    <property type="component" value="Chromosome"/>
</dbReference>
<keyword evidence="1" id="KW-1133">Transmembrane helix</keyword>